<organism evidence="1 2">
    <name type="scientific">Microbacterium salsuginis</name>
    <dbReference type="NCBI Taxonomy" id="2722803"/>
    <lineage>
        <taxon>Bacteria</taxon>
        <taxon>Bacillati</taxon>
        <taxon>Actinomycetota</taxon>
        <taxon>Actinomycetes</taxon>
        <taxon>Micrococcales</taxon>
        <taxon>Microbacteriaceae</taxon>
        <taxon>Microbacterium</taxon>
    </lineage>
</organism>
<protein>
    <recommendedName>
        <fullName evidence="3">DUF1579 domain-containing protein</fullName>
    </recommendedName>
</protein>
<accession>A0ABX1KF47</accession>
<evidence type="ECO:0000313" key="1">
    <source>
        <dbReference type="EMBL" id="NLP85102.1"/>
    </source>
</evidence>
<sequence length="164" mass="18576">MLSPHRIEALEKRTSGFDFLIGEWSVANRRLRRPLSGTSDWYETPATARSSTLHNGAISIDEMWYPDLGFAGASIRVHDPAADDWTIYWVKSRTGHLQPPVRGVWGPGNVFTATGPDIFEGTRIVARYRWHSISAQAATWEQAFSVDGGLTWETNWVMTWARVR</sequence>
<dbReference type="Proteomes" id="UP001429745">
    <property type="component" value="Unassembled WGS sequence"/>
</dbReference>
<evidence type="ECO:0008006" key="3">
    <source>
        <dbReference type="Google" id="ProtNLM"/>
    </source>
</evidence>
<gene>
    <name evidence="1" type="ORF">HF576_14715</name>
</gene>
<comment type="caution">
    <text evidence="1">The sequence shown here is derived from an EMBL/GenBank/DDBJ whole genome shotgun (WGS) entry which is preliminary data.</text>
</comment>
<dbReference type="EMBL" id="JABACI010000004">
    <property type="protein sequence ID" value="NLP85102.1"/>
    <property type="molecule type" value="Genomic_DNA"/>
</dbReference>
<dbReference type="RefSeq" id="WP_168913539.1">
    <property type="nucleotide sequence ID" value="NZ_JABACI010000004.1"/>
</dbReference>
<evidence type="ECO:0000313" key="2">
    <source>
        <dbReference type="Proteomes" id="UP001429745"/>
    </source>
</evidence>
<reference evidence="1 2" key="1">
    <citation type="submission" date="2020-04" db="EMBL/GenBank/DDBJ databases">
        <title>CFH 90308 Microbacterium sp.</title>
        <authorList>
            <person name="Nie G."/>
            <person name="Ming H."/>
            <person name="Xia T."/>
        </authorList>
    </citation>
    <scope>NUCLEOTIDE SEQUENCE [LARGE SCALE GENOMIC DNA]</scope>
    <source>
        <strain evidence="1 2">CFH 90308</strain>
    </source>
</reference>
<proteinExistence type="predicted"/>
<keyword evidence="2" id="KW-1185">Reference proteome</keyword>
<name>A0ABX1KF47_9MICO</name>